<dbReference type="PANTHER" id="PTHR36504">
    <property type="entry name" value="LIPOPOLYSACCHARIDE EXPORT SYSTEM PROTEIN LPTA"/>
    <property type="match status" value="1"/>
</dbReference>
<accession>A0A212TEE1</accession>
<evidence type="ECO:0000313" key="7">
    <source>
        <dbReference type="EMBL" id="SNC64373.1"/>
    </source>
</evidence>
<dbReference type="HAMAP" id="MF_01914">
    <property type="entry name" value="LPS_assembly_LptA"/>
    <property type="match status" value="1"/>
</dbReference>
<feature type="signal peptide" evidence="4">
    <location>
        <begin position="1"/>
        <end position="24"/>
    </location>
</feature>
<dbReference type="GO" id="GO:0017089">
    <property type="term" value="F:glycolipid transfer activity"/>
    <property type="evidence" value="ECO:0007669"/>
    <property type="project" value="TreeGrafter"/>
</dbReference>
<organism evidence="7 8">
    <name type="scientific">Polynucleobacter victoriensis</name>
    <dbReference type="NCBI Taxonomy" id="2049319"/>
    <lineage>
        <taxon>Bacteria</taxon>
        <taxon>Pseudomonadati</taxon>
        <taxon>Pseudomonadota</taxon>
        <taxon>Betaproteobacteria</taxon>
        <taxon>Burkholderiales</taxon>
        <taxon>Burkholderiaceae</taxon>
        <taxon>Polynucleobacter</taxon>
    </lineage>
</organism>
<keyword evidence="3 4" id="KW-0574">Periplasm</keyword>
<dbReference type="Pfam" id="PF03968">
    <property type="entry name" value="LptD_N"/>
    <property type="match status" value="1"/>
</dbReference>
<comment type="function">
    <text evidence="4">Involved in the assembly of lipopolysaccharide (LPS). Required for the translocation of LPS from the inner membrane to the outer membrane.</text>
</comment>
<dbReference type="AlphaFoldDB" id="A0A212TEE1"/>
<dbReference type="OrthoDB" id="5294855at2"/>
<reference evidence="7 8" key="1">
    <citation type="submission" date="2017-06" db="EMBL/GenBank/DDBJ databases">
        <authorList>
            <person name="Kim H.J."/>
            <person name="Triplett B.A."/>
        </authorList>
    </citation>
    <scope>NUCLEOTIDE SEQUENCE [LARGE SCALE GENOMIC DNA]</scope>
    <source>
        <strain evidence="7 8">MWH-VicM1</strain>
    </source>
</reference>
<evidence type="ECO:0000256" key="3">
    <source>
        <dbReference type="ARBA" id="ARBA00022764"/>
    </source>
</evidence>
<feature type="region of interest" description="Disordered" evidence="5">
    <location>
        <begin position="161"/>
        <end position="180"/>
    </location>
</feature>
<dbReference type="RefSeq" id="WP_088812921.1">
    <property type="nucleotide sequence ID" value="NZ_FYEX01000001.1"/>
</dbReference>
<dbReference type="Proteomes" id="UP000197215">
    <property type="component" value="Unassembled WGS sequence"/>
</dbReference>
<evidence type="ECO:0000259" key="6">
    <source>
        <dbReference type="Pfam" id="PF03968"/>
    </source>
</evidence>
<protein>
    <recommendedName>
        <fullName evidence="4">Lipopolysaccharide export system protein LptA</fullName>
    </recommendedName>
</protein>
<feature type="chain" id="PRO_5013406129" description="Lipopolysaccharide export system protein LptA" evidence="4">
    <location>
        <begin position="25"/>
        <end position="180"/>
    </location>
</feature>
<dbReference type="EMBL" id="FYEX01000001">
    <property type="protein sequence ID" value="SNC64373.1"/>
    <property type="molecule type" value="Genomic_DNA"/>
</dbReference>
<dbReference type="GO" id="GO:0030288">
    <property type="term" value="C:outer membrane-bounded periplasmic space"/>
    <property type="evidence" value="ECO:0007669"/>
    <property type="project" value="TreeGrafter"/>
</dbReference>
<feature type="compositionally biased region" description="Basic and acidic residues" evidence="5">
    <location>
        <begin position="170"/>
        <end position="180"/>
    </location>
</feature>
<dbReference type="GO" id="GO:0015920">
    <property type="term" value="P:lipopolysaccharide transport"/>
    <property type="evidence" value="ECO:0007669"/>
    <property type="project" value="UniProtKB-UniRule"/>
</dbReference>
<dbReference type="PANTHER" id="PTHR36504:SF1">
    <property type="entry name" value="LIPOPOLYSACCHARIDE EXPORT SYSTEM PROTEIN LPTA"/>
    <property type="match status" value="1"/>
</dbReference>
<keyword evidence="2 4" id="KW-0732">Signal</keyword>
<dbReference type="InterPro" id="IPR052037">
    <property type="entry name" value="LPS_export_LptA"/>
</dbReference>
<evidence type="ECO:0000313" key="8">
    <source>
        <dbReference type="Proteomes" id="UP000197215"/>
    </source>
</evidence>
<gene>
    <name evidence="4" type="primary">lptA</name>
    <name evidence="7" type="ORF">SAMN06295916_1078</name>
</gene>
<dbReference type="GO" id="GO:0009279">
    <property type="term" value="C:cell outer membrane"/>
    <property type="evidence" value="ECO:0007669"/>
    <property type="project" value="TreeGrafter"/>
</dbReference>
<comment type="subunit">
    <text evidence="4">Component of the lipopolysaccharide transport and assembly complex.</text>
</comment>
<comment type="subcellular location">
    <subcellularLocation>
        <location evidence="4">Periplasm</location>
    </subcellularLocation>
</comment>
<keyword evidence="1 4" id="KW-0813">Transport</keyword>
<dbReference type="InterPro" id="IPR014340">
    <property type="entry name" value="LptA"/>
</dbReference>
<evidence type="ECO:0000256" key="1">
    <source>
        <dbReference type="ARBA" id="ARBA00022448"/>
    </source>
</evidence>
<dbReference type="GO" id="GO:0001530">
    <property type="term" value="F:lipopolysaccharide binding"/>
    <property type="evidence" value="ECO:0007669"/>
    <property type="project" value="InterPro"/>
</dbReference>
<name>A0A212TEE1_9BURK</name>
<dbReference type="GO" id="GO:0043165">
    <property type="term" value="P:Gram-negative-bacterium-type cell outer membrane assembly"/>
    <property type="evidence" value="ECO:0007669"/>
    <property type="project" value="UniProtKB-UniRule"/>
</dbReference>
<evidence type="ECO:0000256" key="5">
    <source>
        <dbReference type="SAM" id="MobiDB-lite"/>
    </source>
</evidence>
<dbReference type="InterPro" id="IPR005653">
    <property type="entry name" value="OstA-like_N"/>
</dbReference>
<evidence type="ECO:0000256" key="2">
    <source>
        <dbReference type="ARBA" id="ARBA00022729"/>
    </source>
</evidence>
<proteinExistence type="inferred from homology"/>
<comment type="similarity">
    <text evidence="4">Belongs to the LptA family.</text>
</comment>
<dbReference type="Gene3D" id="2.60.450.10">
    <property type="entry name" value="Lipopolysaccharide (LPS) transport protein A like domain"/>
    <property type="match status" value="1"/>
</dbReference>
<evidence type="ECO:0000256" key="4">
    <source>
        <dbReference type="HAMAP-Rule" id="MF_01914"/>
    </source>
</evidence>
<keyword evidence="8" id="KW-1185">Reference proteome</keyword>
<feature type="domain" description="Organic solvent tolerance-like N-terminal" evidence="6">
    <location>
        <begin position="36"/>
        <end position="153"/>
    </location>
</feature>
<sequence length="180" mass="20153" precursor="true">MKFLFALKALFMMVAITSITHVHAEKADKDKPIALSSDKAQFDDVNQIYHLENNVLLIKGTLIIRGEKAHVKIDPEGYQLATIFAKQGGIATLRQRRDTGLDEYIEGQADWIQYDAKSETAVLVGKAKMSQLSGTKVSDQVNGDRIHYDGQTEKYNALSEKLVKSTLSPRRKESSRNISQ</sequence>
<dbReference type="NCBIfam" id="TIGR03002">
    <property type="entry name" value="outer_YhbN_LptA"/>
    <property type="match status" value="1"/>
</dbReference>